<feature type="region of interest" description="Disordered" evidence="6">
    <location>
        <begin position="1"/>
        <end position="94"/>
    </location>
</feature>
<proteinExistence type="inferred from homology"/>
<keyword evidence="4 7" id="KW-1133">Transmembrane helix</keyword>
<protein>
    <submittedName>
        <fullName evidence="8">MFS-type transporter</fullName>
    </submittedName>
</protein>
<dbReference type="InterPro" id="IPR036259">
    <property type="entry name" value="MFS_trans_sf"/>
</dbReference>
<sequence length="633" mass="67170">MADMDREANGFAPPPRTYQPPAAEAYSQPDQYSSYTPYSSRPSSAASSRRASSTAHPGTLVGGGEEQDVITQLPMSKSADRPPRPVSKDDYRPMTASTKRLSLTSWVSKRSIKYGTGRFARVELIPQPSDDPEDPLNWPMWRKNLNYLALVYMTALIGVLKTIFVSVNGPISIRNGVSYTAAVALTGVPLMVSALAGASGLVVAKLYGKRPVYLAATTLLWIGVVWGSQVVDSYGQNMASRVFQGMGWGVFESLVLGSLQDTFFEHELEPRIIISNVISVATTWGGPLLGGVASAGSTGFAVQYQILNAFLAIGVLLVIFAAPETAFDQVAAGAGSPLDVQGQQAKFPTINLSVDAIKRYMDTMKPWSYETRGTKLTLALQVPRATVAPTVFLLFVVTVLPQAALWSFASSLSMLFSVMPYMASTGAVGALMTGPALLAPGIIGALGTGYFLKRFTPKVHVGLIGVATVLVSIGLLGFGLYVSGGQSQVVIAVVGTAGSKLSLPAVSFLLGLLAVGVMCLESTARPMIQRSAAYTSSNLTIGLRNTADMNGGLICWRNLVTGAFISGLPNAIWAADGLRSVALGMGITQIFLAMAVAAVWWMWGNSILRLDGKVMGSVDLNFLGKQVSFFDVD</sequence>
<evidence type="ECO:0000256" key="5">
    <source>
        <dbReference type="ARBA" id="ARBA00023136"/>
    </source>
</evidence>
<feature type="transmembrane region" description="Helical" evidence="7">
    <location>
        <begin position="501"/>
        <end position="520"/>
    </location>
</feature>
<feature type="transmembrane region" description="Helical" evidence="7">
    <location>
        <begin position="179"/>
        <end position="204"/>
    </location>
</feature>
<feature type="transmembrane region" description="Helical" evidence="7">
    <location>
        <begin position="554"/>
        <end position="575"/>
    </location>
</feature>
<comment type="subcellular location">
    <subcellularLocation>
        <location evidence="1">Membrane</location>
        <topology evidence="1">Multi-pass membrane protein</topology>
    </subcellularLocation>
</comment>
<organism evidence="8 9">
    <name type="scientific">Apiospora marii</name>
    <dbReference type="NCBI Taxonomy" id="335849"/>
    <lineage>
        <taxon>Eukaryota</taxon>
        <taxon>Fungi</taxon>
        <taxon>Dikarya</taxon>
        <taxon>Ascomycota</taxon>
        <taxon>Pezizomycotina</taxon>
        <taxon>Sordariomycetes</taxon>
        <taxon>Xylariomycetidae</taxon>
        <taxon>Amphisphaeriales</taxon>
        <taxon>Apiosporaceae</taxon>
        <taxon>Apiospora</taxon>
    </lineage>
</organism>
<feature type="transmembrane region" description="Helical" evidence="7">
    <location>
        <begin position="581"/>
        <end position="603"/>
    </location>
</feature>
<dbReference type="PANTHER" id="PTHR23502:SF68">
    <property type="entry name" value="MULTIDRUG TRANSPORTER, PUTATIVE (AFU_ORTHOLOGUE AFUA_3G01120)-RELATED"/>
    <property type="match status" value="1"/>
</dbReference>
<feature type="transmembrane region" description="Helical" evidence="7">
    <location>
        <begin position="147"/>
        <end position="167"/>
    </location>
</feature>
<dbReference type="Gene3D" id="1.20.1250.20">
    <property type="entry name" value="MFS general substrate transporter like domains"/>
    <property type="match status" value="1"/>
</dbReference>
<accession>A0ABR1SBG2</accession>
<dbReference type="PANTHER" id="PTHR23502">
    <property type="entry name" value="MAJOR FACILITATOR SUPERFAMILY"/>
    <property type="match status" value="1"/>
</dbReference>
<name>A0ABR1SBG2_9PEZI</name>
<feature type="transmembrane region" description="Helical" evidence="7">
    <location>
        <begin position="302"/>
        <end position="322"/>
    </location>
</feature>
<dbReference type="SUPFAM" id="SSF103473">
    <property type="entry name" value="MFS general substrate transporter"/>
    <property type="match status" value="1"/>
</dbReference>
<feature type="compositionally biased region" description="Basic and acidic residues" evidence="6">
    <location>
        <begin position="78"/>
        <end position="92"/>
    </location>
</feature>
<evidence type="ECO:0000256" key="7">
    <source>
        <dbReference type="SAM" id="Phobius"/>
    </source>
</evidence>
<evidence type="ECO:0000313" key="9">
    <source>
        <dbReference type="Proteomes" id="UP001396898"/>
    </source>
</evidence>
<gene>
    <name evidence="8" type="ORF">PG991_006224</name>
</gene>
<keyword evidence="5 7" id="KW-0472">Membrane</keyword>
<evidence type="ECO:0000256" key="3">
    <source>
        <dbReference type="ARBA" id="ARBA00022692"/>
    </source>
</evidence>
<evidence type="ECO:0000313" key="8">
    <source>
        <dbReference type="EMBL" id="KAK8029168.1"/>
    </source>
</evidence>
<comment type="similarity">
    <text evidence="2">Belongs to the major facilitator superfamily.</text>
</comment>
<feature type="transmembrane region" description="Helical" evidence="7">
    <location>
        <begin position="428"/>
        <end position="452"/>
    </location>
</feature>
<evidence type="ECO:0000256" key="2">
    <source>
        <dbReference type="ARBA" id="ARBA00008335"/>
    </source>
</evidence>
<feature type="compositionally biased region" description="Low complexity" evidence="6">
    <location>
        <begin position="32"/>
        <end position="55"/>
    </location>
</feature>
<keyword evidence="9" id="KW-1185">Reference proteome</keyword>
<evidence type="ECO:0000256" key="6">
    <source>
        <dbReference type="SAM" id="MobiDB-lite"/>
    </source>
</evidence>
<evidence type="ECO:0000256" key="4">
    <source>
        <dbReference type="ARBA" id="ARBA00022989"/>
    </source>
</evidence>
<feature type="transmembrane region" description="Helical" evidence="7">
    <location>
        <begin position="459"/>
        <end position="481"/>
    </location>
</feature>
<comment type="caution">
    <text evidence="8">The sequence shown here is derived from an EMBL/GenBank/DDBJ whole genome shotgun (WGS) entry which is preliminary data.</text>
</comment>
<feature type="transmembrane region" description="Helical" evidence="7">
    <location>
        <begin position="211"/>
        <end position="230"/>
    </location>
</feature>
<feature type="transmembrane region" description="Helical" evidence="7">
    <location>
        <begin position="385"/>
        <end position="408"/>
    </location>
</feature>
<keyword evidence="3 7" id="KW-0812">Transmembrane</keyword>
<dbReference type="Proteomes" id="UP001396898">
    <property type="component" value="Unassembled WGS sequence"/>
</dbReference>
<dbReference type="EMBL" id="JAQQWI010000007">
    <property type="protein sequence ID" value="KAK8029168.1"/>
    <property type="molecule type" value="Genomic_DNA"/>
</dbReference>
<evidence type="ECO:0000256" key="1">
    <source>
        <dbReference type="ARBA" id="ARBA00004141"/>
    </source>
</evidence>
<reference evidence="8 9" key="1">
    <citation type="submission" date="2023-01" db="EMBL/GenBank/DDBJ databases">
        <title>Analysis of 21 Apiospora genomes using comparative genomics revels a genus with tremendous synthesis potential of carbohydrate active enzymes and secondary metabolites.</title>
        <authorList>
            <person name="Sorensen T."/>
        </authorList>
    </citation>
    <scope>NUCLEOTIDE SEQUENCE [LARGE SCALE GENOMIC DNA]</scope>
    <source>
        <strain evidence="8 9">CBS 20057</strain>
    </source>
</reference>